<accession>A0AAU9U0F7</accession>
<dbReference type="AlphaFoldDB" id="A0AAU9U0F7"/>
<evidence type="ECO:0000313" key="2">
    <source>
        <dbReference type="Proteomes" id="UP001153954"/>
    </source>
</evidence>
<comment type="caution">
    <text evidence="1">The sequence shown here is derived from an EMBL/GenBank/DDBJ whole genome shotgun (WGS) entry which is preliminary data.</text>
</comment>
<evidence type="ECO:0000313" key="1">
    <source>
        <dbReference type="EMBL" id="CAH2092127.1"/>
    </source>
</evidence>
<dbReference type="Proteomes" id="UP001153954">
    <property type="component" value="Unassembled WGS sequence"/>
</dbReference>
<proteinExistence type="predicted"/>
<sequence>MIDARLNFKPQAEHVSTKAAVVGKTLSRLMPNVGGPKQKRRALLMSVTTPVLTYGRRAFRTVSEDAVCVIAGMLPIEVLAKERQAIYQRKKSSKLSSEEVGREERQNSIRRWQILWDATTKGR</sequence>
<organism evidence="1 2">
    <name type="scientific">Euphydryas editha</name>
    <name type="common">Edith's checkerspot</name>
    <dbReference type="NCBI Taxonomy" id="104508"/>
    <lineage>
        <taxon>Eukaryota</taxon>
        <taxon>Metazoa</taxon>
        <taxon>Ecdysozoa</taxon>
        <taxon>Arthropoda</taxon>
        <taxon>Hexapoda</taxon>
        <taxon>Insecta</taxon>
        <taxon>Pterygota</taxon>
        <taxon>Neoptera</taxon>
        <taxon>Endopterygota</taxon>
        <taxon>Lepidoptera</taxon>
        <taxon>Glossata</taxon>
        <taxon>Ditrysia</taxon>
        <taxon>Papilionoidea</taxon>
        <taxon>Nymphalidae</taxon>
        <taxon>Nymphalinae</taxon>
        <taxon>Euphydryas</taxon>
    </lineage>
</organism>
<gene>
    <name evidence="1" type="ORF">EEDITHA_LOCUS7915</name>
</gene>
<protein>
    <submittedName>
        <fullName evidence="1">Uncharacterized protein</fullName>
    </submittedName>
</protein>
<keyword evidence="2" id="KW-1185">Reference proteome</keyword>
<name>A0AAU9U0F7_EUPED</name>
<reference evidence="1" key="1">
    <citation type="submission" date="2022-03" db="EMBL/GenBank/DDBJ databases">
        <authorList>
            <person name="Tunstrom K."/>
        </authorList>
    </citation>
    <scope>NUCLEOTIDE SEQUENCE</scope>
</reference>
<dbReference type="EMBL" id="CAKOGL010000011">
    <property type="protein sequence ID" value="CAH2092127.1"/>
    <property type="molecule type" value="Genomic_DNA"/>
</dbReference>